<dbReference type="GeneID" id="103369295"/>
<dbReference type="PANTHER" id="PTHR14241">
    <property type="entry name" value="INTERFERON-INDUCED PROTEIN 44"/>
    <property type="match status" value="1"/>
</dbReference>
<dbReference type="GO" id="GO:0006955">
    <property type="term" value="P:immune response"/>
    <property type="evidence" value="ECO:0007669"/>
    <property type="project" value="TreeGrafter"/>
</dbReference>
<name>A0A9Y4TVR9_9TELE</name>
<dbReference type="PANTHER" id="PTHR14241:SF32">
    <property type="entry name" value="VWFA DOMAIN-CONTAINING PROTEIN-RELATED"/>
    <property type="match status" value="1"/>
</dbReference>
<dbReference type="AlphaFoldDB" id="A0A9Y4TVR9"/>
<evidence type="ECO:0000313" key="2">
    <source>
        <dbReference type="RefSeq" id="XP_008296199.1"/>
    </source>
</evidence>
<dbReference type="RefSeq" id="XP_008296199.1">
    <property type="nucleotide sequence ID" value="XM_008297977.1"/>
</dbReference>
<sequence>CVCSGNAAEISDSVLEKMREIREAASDLGIPQLVVVTKLDEACPETEKNLQNIYKSKHVKKKMTDLSSELGIPLNCILPVKNYSKEIRRDPDVDTLILNALKLILDFGSDYIEKLPDK</sequence>
<organism evidence="1 2">
    <name type="scientific">Stegastes partitus</name>
    <name type="common">bicolor damselfish</name>
    <dbReference type="NCBI Taxonomy" id="144197"/>
    <lineage>
        <taxon>Eukaryota</taxon>
        <taxon>Metazoa</taxon>
        <taxon>Chordata</taxon>
        <taxon>Craniata</taxon>
        <taxon>Vertebrata</taxon>
        <taxon>Euteleostomi</taxon>
        <taxon>Actinopterygii</taxon>
        <taxon>Neopterygii</taxon>
        <taxon>Teleostei</taxon>
        <taxon>Neoteleostei</taxon>
        <taxon>Acanthomorphata</taxon>
        <taxon>Ovalentaria</taxon>
        <taxon>Pomacentridae</taxon>
        <taxon>Stegastes</taxon>
    </lineage>
</organism>
<proteinExistence type="predicted"/>
<protein>
    <submittedName>
        <fullName evidence="2">Interferon-induced protein 44-like</fullName>
    </submittedName>
</protein>
<feature type="non-terminal residue" evidence="2">
    <location>
        <position position="1"/>
    </location>
</feature>
<dbReference type="Proteomes" id="UP000694891">
    <property type="component" value="Unplaced"/>
</dbReference>
<keyword evidence="1" id="KW-1185">Reference proteome</keyword>
<gene>
    <name evidence="2" type="primary">LOC103369295</name>
</gene>
<evidence type="ECO:0000313" key="1">
    <source>
        <dbReference type="Proteomes" id="UP000694891"/>
    </source>
</evidence>
<accession>A0A9Y4TVR9</accession>
<reference evidence="2" key="1">
    <citation type="submission" date="2025-08" db="UniProtKB">
        <authorList>
            <consortium name="RefSeq"/>
        </authorList>
    </citation>
    <scope>IDENTIFICATION</scope>
</reference>